<dbReference type="Proteomes" id="UP000623467">
    <property type="component" value="Unassembled WGS sequence"/>
</dbReference>
<dbReference type="AlphaFoldDB" id="A0A8H7D6X0"/>
<evidence type="ECO:0000256" key="2">
    <source>
        <dbReference type="SAM" id="Phobius"/>
    </source>
</evidence>
<keyword evidence="2" id="KW-0472">Membrane</keyword>
<gene>
    <name evidence="3" type="ORF">MSAN_01140300</name>
</gene>
<feature type="transmembrane region" description="Helical" evidence="2">
    <location>
        <begin position="127"/>
        <end position="151"/>
    </location>
</feature>
<organism evidence="3 4">
    <name type="scientific">Mycena sanguinolenta</name>
    <dbReference type="NCBI Taxonomy" id="230812"/>
    <lineage>
        <taxon>Eukaryota</taxon>
        <taxon>Fungi</taxon>
        <taxon>Dikarya</taxon>
        <taxon>Basidiomycota</taxon>
        <taxon>Agaricomycotina</taxon>
        <taxon>Agaricomycetes</taxon>
        <taxon>Agaricomycetidae</taxon>
        <taxon>Agaricales</taxon>
        <taxon>Marasmiineae</taxon>
        <taxon>Mycenaceae</taxon>
        <taxon>Mycena</taxon>
    </lineage>
</organism>
<feature type="transmembrane region" description="Helical" evidence="2">
    <location>
        <begin position="163"/>
        <end position="184"/>
    </location>
</feature>
<accession>A0A8H7D6X0</accession>
<keyword evidence="2" id="KW-1133">Transmembrane helix</keyword>
<sequence length="551" mass="59518">MSLDPGYNSIPLLQRSTTSSEDPLSAPPNPIESEARESTVRPRSGVIGFISRLWGWPIIIISCQLWLQTLTWGFVAVLSSRGVIFLPHTSAVWVANHPRPVTLISTLMSTVFAAGSSHLFSVGLRRAIAFSLTQPTGMTLGALSSTISLASRGFIFRRRQWKWSLVSIALLLLTGIQTSGWTTLIHPVPVVLEEPLHGTELDLASSALGTLQETGDPGLKYCIHATSQLPLFTVGDTDSGHATIKADIGMPASFDFLDQTFNVSTGGILPATFDDVVLFGEPTKILATLQDIPDLTIGLSSNYSVTQQGFSADVSCRAQTLSNSTRPSLIISSHSEDWNYTFGTQLNFSRTITWLGVASNCSIPDPESRVNTQWTIAAGLDYVLMVACPELTTKNYTLMFAASGKYEFMNATVCTLAPKLTTVTAYYSNVNSSSRTISTTTHASQPMALDSPAALSAISTVSTAVFLAQGAERSVLGDELYSLKVKGNSTEDMLRNIEEYIRGVTEYSGSIFRACLSNVTNPNLAEVMAANPTSQINGTYSTYTMGWERLP</sequence>
<feature type="transmembrane region" description="Helical" evidence="2">
    <location>
        <begin position="101"/>
        <end position="121"/>
    </location>
</feature>
<reference evidence="3" key="1">
    <citation type="submission" date="2020-05" db="EMBL/GenBank/DDBJ databases">
        <title>Mycena genomes resolve the evolution of fungal bioluminescence.</title>
        <authorList>
            <person name="Tsai I.J."/>
        </authorList>
    </citation>
    <scope>NUCLEOTIDE SEQUENCE</scope>
    <source>
        <strain evidence="3">160909Yilan</strain>
    </source>
</reference>
<evidence type="ECO:0000256" key="1">
    <source>
        <dbReference type="SAM" id="MobiDB-lite"/>
    </source>
</evidence>
<evidence type="ECO:0000313" key="4">
    <source>
        <dbReference type="Proteomes" id="UP000623467"/>
    </source>
</evidence>
<evidence type="ECO:0000313" key="3">
    <source>
        <dbReference type="EMBL" id="KAF7361091.1"/>
    </source>
</evidence>
<dbReference type="OrthoDB" id="3351168at2759"/>
<proteinExistence type="predicted"/>
<feature type="region of interest" description="Disordered" evidence="1">
    <location>
        <begin position="1"/>
        <end position="37"/>
    </location>
</feature>
<dbReference type="EMBL" id="JACAZH010000008">
    <property type="protein sequence ID" value="KAF7361091.1"/>
    <property type="molecule type" value="Genomic_DNA"/>
</dbReference>
<keyword evidence="2" id="KW-0812">Transmembrane</keyword>
<name>A0A8H7D6X0_9AGAR</name>
<protein>
    <submittedName>
        <fullName evidence="3">Uncharacterized protein</fullName>
    </submittedName>
</protein>
<keyword evidence="4" id="KW-1185">Reference proteome</keyword>
<comment type="caution">
    <text evidence="3">The sequence shown here is derived from an EMBL/GenBank/DDBJ whole genome shotgun (WGS) entry which is preliminary data.</text>
</comment>